<evidence type="ECO:0000256" key="1">
    <source>
        <dbReference type="SAM" id="SignalP"/>
    </source>
</evidence>
<sequence>MPKLLAAFAVLVAWPALAAGQTVPQETRADRGAVTAPGLLTAPYTSSVGQVRPPGRAADEALERTIGRRTPDEIRDDAIDRSICAGCD</sequence>
<proteinExistence type="predicted"/>
<dbReference type="RefSeq" id="WP_149818572.1">
    <property type="nucleotide sequence ID" value="NZ_VUOA01000025.1"/>
</dbReference>
<dbReference type="OrthoDB" id="8004132at2"/>
<keyword evidence="3" id="KW-1185">Reference proteome</keyword>
<gene>
    <name evidence="2" type="ORF">F0L46_14085</name>
</gene>
<dbReference type="AlphaFoldDB" id="A0A5B2VEJ5"/>
<keyword evidence="1" id="KW-0732">Signal</keyword>
<comment type="caution">
    <text evidence="2">The sequence shown here is derived from an EMBL/GenBank/DDBJ whole genome shotgun (WGS) entry which is preliminary data.</text>
</comment>
<accession>A0A5B2VEJ5</accession>
<reference evidence="2 3" key="2">
    <citation type="submission" date="2019-09" db="EMBL/GenBank/DDBJ databases">
        <authorList>
            <person name="Jin C."/>
        </authorList>
    </citation>
    <scope>NUCLEOTIDE SEQUENCE [LARGE SCALE GENOMIC DNA]</scope>
    <source>
        <strain evidence="2 3">BN140002</strain>
    </source>
</reference>
<dbReference type="EMBL" id="VUOA01000025">
    <property type="protein sequence ID" value="KAA2236597.1"/>
    <property type="molecule type" value="Genomic_DNA"/>
</dbReference>
<protein>
    <submittedName>
        <fullName evidence="2">Uncharacterized protein</fullName>
    </submittedName>
</protein>
<feature type="signal peptide" evidence="1">
    <location>
        <begin position="1"/>
        <end position="18"/>
    </location>
</feature>
<feature type="chain" id="PRO_5022840173" evidence="1">
    <location>
        <begin position="19"/>
        <end position="88"/>
    </location>
</feature>
<organism evidence="2 3">
    <name type="scientific">Salinarimonas soli</name>
    <dbReference type="NCBI Taxonomy" id="1638099"/>
    <lineage>
        <taxon>Bacteria</taxon>
        <taxon>Pseudomonadati</taxon>
        <taxon>Pseudomonadota</taxon>
        <taxon>Alphaproteobacteria</taxon>
        <taxon>Hyphomicrobiales</taxon>
        <taxon>Salinarimonadaceae</taxon>
        <taxon>Salinarimonas</taxon>
    </lineage>
</organism>
<evidence type="ECO:0000313" key="2">
    <source>
        <dbReference type="EMBL" id="KAA2236597.1"/>
    </source>
</evidence>
<reference evidence="2 3" key="1">
    <citation type="submission" date="2019-09" db="EMBL/GenBank/DDBJ databases">
        <title>Salinarimonas rosea gen. nov., sp. nov., a new member of the a-2 subgroup of the Proteobacteria.</title>
        <authorList>
            <person name="Liu J."/>
        </authorList>
    </citation>
    <scope>NUCLEOTIDE SEQUENCE [LARGE SCALE GENOMIC DNA]</scope>
    <source>
        <strain evidence="2 3">BN140002</strain>
    </source>
</reference>
<evidence type="ECO:0000313" key="3">
    <source>
        <dbReference type="Proteomes" id="UP000323142"/>
    </source>
</evidence>
<dbReference type="Proteomes" id="UP000323142">
    <property type="component" value="Unassembled WGS sequence"/>
</dbReference>
<name>A0A5B2VEJ5_9HYPH</name>